<dbReference type="SUPFAM" id="SSF48452">
    <property type="entry name" value="TPR-like"/>
    <property type="match status" value="3"/>
</dbReference>
<dbReference type="SUPFAM" id="SSF52540">
    <property type="entry name" value="P-loop containing nucleoside triphosphate hydrolases"/>
    <property type="match status" value="1"/>
</dbReference>
<dbReference type="PRINTS" id="PR00364">
    <property type="entry name" value="DISEASERSIST"/>
</dbReference>
<dbReference type="SMART" id="SM01043">
    <property type="entry name" value="BTAD"/>
    <property type="match status" value="1"/>
</dbReference>
<dbReference type="SUPFAM" id="SSF46894">
    <property type="entry name" value="C-terminal effector domain of the bipartite response regulators"/>
    <property type="match status" value="1"/>
</dbReference>
<dbReference type="GO" id="GO:0000160">
    <property type="term" value="P:phosphorelay signal transduction system"/>
    <property type="evidence" value="ECO:0007669"/>
    <property type="project" value="InterPro"/>
</dbReference>
<evidence type="ECO:0000256" key="2">
    <source>
        <dbReference type="ARBA" id="ARBA00023125"/>
    </source>
</evidence>
<protein>
    <submittedName>
        <fullName evidence="5">Tetratricopeptide repeat protein</fullName>
    </submittedName>
</protein>
<proteinExistence type="inferred from homology"/>
<dbReference type="PANTHER" id="PTHR47691">
    <property type="entry name" value="REGULATOR-RELATED"/>
    <property type="match status" value="1"/>
</dbReference>
<dbReference type="InterPro" id="IPR005158">
    <property type="entry name" value="BTAD"/>
</dbReference>
<sequence>MAEIRLLGPVGLWIGEVEVDIGAAKQRLVFAALAAQPRQVVPIDVLADRVWGEQLPKRPAGTLYPYLSLLRSALGPAGFGIDRRSGGYVLDAPETAVDALRFRRLVMESDAAGLWAALALWRGVPLTGMDSSWAVSYRNGLLDDRLSAWLRLAERTEGLGGLADELVRVAGEYPLSEPLAGFLIRALVQAGRRAEALRSYAELRDRLIRELGEEPNDELQELHLSILRRERTPTDQSIKPVPRQIPAVTQALVGRAAELRALDESLDIAVPAVAISIIVGTAGIGKTTLALHWAHRIKDRYGGGQIFLNLHGFDPAGEPTAPAEALRVCLEAIGVRPEEVPDGLEARVAMFRSLTAERRLLVVLDNARDAAQVRPLIPSGPGCAVVVTSRNQLTGVVAEFGARPVMLDLLSAADAEKLLSERMGVRQVPAEPAAVAALARHCSGLPLALSVLAAHAALLPKLPLGELACQLTDSGSRLDRFETADPMTSVRAVLSWSRDVLDPEARRLFRLLGLHPGPDISAPAAASLAGTDRASIERALRRLCQASLLVEHVADRYACHDLLRVFAAETLSAEESPADRDAALRRLLDHYLHTAYRAIGRLNPGRDEFDLGQPCGGARPEDIADVGTALAWFTDELPVIRSTIELASATGNHVDTWRLADLTARFLGRKGRYQDAIAVEEVGLAAAQRLGDSSALAMSYRGLAYFHSRADQLTEARQHIRRSLQLYRSSGDRIGLASALETAALVLDQSGEYRAAISHLENAARIFTARGHRIRQLRCLGSIGWYQAQLGELDAAASAGREALALAGDLGDLKSVAAGHQLLGYVSNCEQNYGAAVRSYEQAVQIYRKIGDRFYAATTLQSIGDIQAEAGDNRAARTAWTDALGIFDELDHPLAEKLRTQLATHPSARRV</sequence>
<dbReference type="InterPro" id="IPR011990">
    <property type="entry name" value="TPR-like_helical_dom_sf"/>
</dbReference>
<dbReference type="AlphaFoldDB" id="A0A4R4PTX7"/>
<dbReference type="InterPro" id="IPR027417">
    <property type="entry name" value="P-loop_NTPase"/>
</dbReference>
<dbReference type="Pfam" id="PF03704">
    <property type="entry name" value="BTAD"/>
    <property type="match status" value="1"/>
</dbReference>
<dbReference type="GO" id="GO:0006355">
    <property type="term" value="P:regulation of DNA-templated transcription"/>
    <property type="evidence" value="ECO:0007669"/>
    <property type="project" value="InterPro"/>
</dbReference>
<feature type="DNA-binding region" description="OmpR/PhoB-type" evidence="3">
    <location>
        <begin position="1"/>
        <end position="92"/>
    </location>
</feature>
<dbReference type="Proteomes" id="UP000295075">
    <property type="component" value="Unassembled WGS sequence"/>
</dbReference>
<evidence type="ECO:0000256" key="3">
    <source>
        <dbReference type="PROSITE-ProRule" id="PRU01091"/>
    </source>
</evidence>
<dbReference type="PROSITE" id="PS51755">
    <property type="entry name" value="OMPR_PHOB"/>
    <property type="match status" value="1"/>
</dbReference>
<dbReference type="InterPro" id="IPR016032">
    <property type="entry name" value="Sig_transdc_resp-reg_C-effctor"/>
</dbReference>
<comment type="similarity">
    <text evidence="1">Belongs to the AfsR/DnrI/RedD regulatory family.</text>
</comment>
<dbReference type="InterPro" id="IPR036388">
    <property type="entry name" value="WH-like_DNA-bd_sf"/>
</dbReference>
<dbReference type="Gene3D" id="1.10.10.10">
    <property type="entry name" value="Winged helix-like DNA-binding domain superfamily/Winged helix DNA-binding domain"/>
    <property type="match status" value="1"/>
</dbReference>
<evidence type="ECO:0000259" key="4">
    <source>
        <dbReference type="PROSITE" id="PS51755"/>
    </source>
</evidence>
<dbReference type="SMART" id="SM00028">
    <property type="entry name" value="TPR"/>
    <property type="match status" value="5"/>
</dbReference>
<name>A0A4R4PTX7_9ACTN</name>
<dbReference type="GO" id="GO:0043531">
    <property type="term" value="F:ADP binding"/>
    <property type="evidence" value="ECO:0007669"/>
    <property type="project" value="InterPro"/>
</dbReference>
<reference evidence="5 6" key="1">
    <citation type="submission" date="2019-03" db="EMBL/GenBank/DDBJ databases">
        <title>Draft genome sequences of novel Actinobacteria.</title>
        <authorList>
            <person name="Sahin N."/>
            <person name="Ay H."/>
            <person name="Saygin H."/>
        </authorList>
    </citation>
    <scope>NUCLEOTIDE SEQUENCE [LARGE SCALE GENOMIC DNA]</scope>
    <source>
        <strain evidence="5 6">JCM 30547</strain>
    </source>
</reference>
<evidence type="ECO:0000313" key="6">
    <source>
        <dbReference type="Proteomes" id="UP000295075"/>
    </source>
</evidence>
<comment type="caution">
    <text evidence="5">The sequence shown here is derived from an EMBL/GenBank/DDBJ whole genome shotgun (WGS) entry which is preliminary data.</text>
</comment>
<dbReference type="Gene3D" id="1.25.40.10">
    <property type="entry name" value="Tetratricopeptide repeat domain"/>
    <property type="match status" value="2"/>
</dbReference>
<gene>
    <name evidence="5" type="ORF">E1261_23610</name>
</gene>
<organism evidence="5 6">
    <name type="scientific">Kribbella albertanoniae</name>
    <dbReference type="NCBI Taxonomy" id="1266829"/>
    <lineage>
        <taxon>Bacteria</taxon>
        <taxon>Bacillati</taxon>
        <taxon>Actinomycetota</taxon>
        <taxon>Actinomycetes</taxon>
        <taxon>Propionibacteriales</taxon>
        <taxon>Kribbellaceae</taxon>
        <taxon>Kribbella</taxon>
    </lineage>
</organism>
<dbReference type="RefSeq" id="WP_132409988.1">
    <property type="nucleotide sequence ID" value="NZ_SMKA01000118.1"/>
</dbReference>
<dbReference type="GO" id="GO:0003677">
    <property type="term" value="F:DNA binding"/>
    <property type="evidence" value="ECO:0007669"/>
    <property type="project" value="UniProtKB-UniRule"/>
</dbReference>
<dbReference type="Gene3D" id="3.40.50.300">
    <property type="entry name" value="P-loop containing nucleotide triphosphate hydrolases"/>
    <property type="match status" value="1"/>
</dbReference>
<dbReference type="EMBL" id="SMKA01000118">
    <property type="protein sequence ID" value="TDC25794.1"/>
    <property type="molecule type" value="Genomic_DNA"/>
</dbReference>
<dbReference type="Pfam" id="PF13424">
    <property type="entry name" value="TPR_12"/>
    <property type="match status" value="1"/>
</dbReference>
<feature type="domain" description="OmpR/PhoB-type" evidence="4">
    <location>
        <begin position="1"/>
        <end position="92"/>
    </location>
</feature>
<keyword evidence="6" id="KW-1185">Reference proteome</keyword>
<evidence type="ECO:0000313" key="5">
    <source>
        <dbReference type="EMBL" id="TDC25794.1"/>
    </source>
</evidence>
<dbReference type="PANTHER" id="PTHR47691:SF3">
    <property type="entry name" value="HTH-TYPE TRANSCRIPTIONAL REGULATOR RV0890C-RELATED"/>
    <property type="match status" value="1"/>
</dbReference>
<dbReference type="SMART" id="SM00862">
    <property type="entry name" value="Trans_reg_C"/>
    <property type="match status" value="1"/>
</dbReference>
<dbReference type="OrthoDB" id="4326794at2"/>
<keyword evidence="2 3" id="KW-0238">DNA-binding</keyword>
<dbReference type="InterPro" id="IPR001867">
    <property type="entry name" value="OmpR/PhoB-type_DNA-bd"/>
</dbReference>
<dbReference type="InterPro" id="IPR019734">
    <property type="entry name" value="TPR_rpt"/>
</dbReference>
<accession>A0A4R4PTX7</accession>
<evidence type="ECO:0000256" key="1">
    <source>
        <dbReference type="ARBA" id="ARBA00005820"/>
    </source>
</evidence>